<gene>
    <name evidence="2" type="ORF">SAMN05444008_111109</name>
</gene>
<dbReference type="STRING" id="1302690.BUE76_19650"/>
<dbReference type="OrthoDB" id="9794157at2"/>
<organism evidence="2 3">
    <name type="scientific">Cnuella takakiae</name>
    <dbReference type="NCBI Taxonomy" id="1302690"/>
    <lineage>
        <taxon>Bacteria</taxon>
        <taxon>Pseudomonadati</taxon>
        <taxon>Bacteroidota</taxon>
        <taxon>Chitinophagia</taxon>
        <taxon>Chitinophagales</taxon>
        <taxon>Chitinophagaceae</taxon>
        <taxon>Cnuella</taxon>
    </lineage>
</organism>
<evidence type="ECO:0000313" key="2">
    <source>
        <dbReference type="EMBL" id="SHF71249.1"/>
    </source>
</evidence>
<dbReference type="Pfam" id="PF02589">
    <property type="entry name" value="LUD_dom"/>
    <property type="match status" value="1"/>
</dbReference>
<dbReference type="SUPFAM" id="SSF100950">
    <property type="entry name" value="NagB/RpiA/CoA transferase-like"/>
    <property type="match status" value="1"/>
</dbReference>
<reference evidence="2 3" key="1">
    <citation type="submission" date="2016-11" db="EMBL/GenBank/DDBJ databases">
        <authorList>
            <person name="Jaros S."/>
            <person name="Januszkiewicz K."/>
            <person name="Wedrychowicz H."/>
        </authorList>
    </citation>
    <scope>NUCLEOTIDE SEQUENCE [LARGE SCALE GENOMIC DNA]</scope>
    <source>
        <strain evidence="2 3">DSM 26897</strain>
    </source>
</reference>
<dbReference type="PANTHER" id="PTHR43682:SF1">
    <property type="entry name" value="LACTATE UTILIZATION PROTEIN C"/>
    <property type="match status" value="1"/>
</dbReference>
<protein>
    <submittedName>
        <fullName evidence="2">L-lactate dehydrogenase complex protein LldG</fullName>
    </submittedName>
</protein>
<accession>A0A1M5DWC2</accession>
<dbReference type="AlphaFoldDB" id="A0A1M5DWC2"/>
<dbReference type="Proteomes" id="UP000184368">
    <property type="component" value="Unassembled WGS sequence"/>
</dbReference>
<dbReference type="PANTHER" id="PTHR43682">
    <property type="entry name" value="LACTATE UTILIZATION PROTEIN C"/>
    <property type="match status" value="1"/>
</dbReference>
<dbReference type="InterPro" id="IPR003741">
    <property type="entry name" value="LUD_dom"/>
</dbReference>
<keyword evidence="3" id="KW-1185">Reference proteome</keyword>
<evidence type="ECO:0000259" key="1">
    <source>
        <dbReference type="Pfam" id="PF02589"/>
    </source>
</evidence>
<dbReference type="InterPro" id="IPR037171">
    <property type="entry name" value="NagB/RpiA_transferase-like"/>
</dbReference>
<dbReference type="EMBL" id="FQUO01000011">
    <property type="protein sequence ID" value="SHF71249.1"/>
    <property type="molecule type" value="Genomic_DNA"/>
</dbReference>
<dbReference type="InterPro" id="IPR024185">
    <property type="entry name" value="FTHF_cligase-like_sf"/>
</dbReference>
<proteinExistence type="predicted"/>
<sequence length="190" mass="20354">MSSRDKILAVVAAAQPDALPLPQVGIQPEKRDVVAQFTAVLTGIGGRVWHAADRAEALQRLQEGYTEREQVIVLPDHQDVVDTSMLDPHLLRDVDLAIITASLAVAENGAIWVTDEALVQRVLPFITQNLAVLVPKAALVATMHDAYAAIGKMDYGFGLFIAGPSKTADIEQSLVLGAHGSRSMTVVLLD</sequence>
<evidence type="ECO:0000313" key="3">
    <source>
        <dbReference type="Proteomes" id="UP000184368"/>
    </source>
</evidence>
<name>A0A1M5DWC2_9BACT</name>
<dbReference type="RefSeq" id="WP_073044653.1">
    <property type="nucleotide sequence ID" value="NZ_FQUO01000011.1"/>
</dbReference>
<dbReference type="Gene3D" id="3.40.50.10420">
    <property type="entry name" value="NagB/RpiA/CoA transferase-like"/>
    <property type="match status" value="1"/>
</dbReference>
<feature type="domain" description="LUD" evidence="1">
    <location>
        <begin position="93"/>
        <end position="189"/>
    </location>
</feature>